<sequence length="83" mass="9701">MMRGHQNPSKIDYSESMKFIHLFAFYKIFPKIPLSAQILSEPPVITANLCLIDCLKERSLLFAADDLRNFRKIILHIEEFCET</sequence>
<evidence type="ECO:0000313" key="3">
    <source>
        <dbReference type="WBParaSite" id="OFLC_0001171201-mRNA-1"/>
    </source>
</evidence>
<dbReference type="Proteomes" id="UP000267606">
    <property type="component" value="Unassembled WGS sequence"/>
</dbReference>
<evidence type="ECO:0000313" key="2">
    <source>
        <dbReference type="Proteomes" id="UP000267606"/>
    </source>
</evidence>
<protein>
    <submittedName>
        <fullName evidence="1 3">Uncharacterized protein</fullName>
    </submittedName>
</protein>
<keyword evidence="2" id="KW-1185">Reference proteome</keyword>
<gene>
    <name evidence="1" type="ORF">OFLC_LOCUS11713</name>
</gene>
<reference evidence="3" key="1">
    <citation type="submission" date="2016-06" db="UniProtKB">
        <authorList>
            <consortium name="WormBaseParasite"/>
        </authorList>
    </citation>
    <scope>IDENTIFICATION</scope>
</reference>
<name>A0A183HW50_9BILA</name>
<accession>A0A183HW50</accession>
<dbReference type="EMBL" id="UZAJ01017289">
    <property type="protein sequence ID" value="VDO78603.1"/>
    <property type="molecule type" value="Genomic_DNA"/>
</dbReference>
<dbReference type="AlphaFoldDB" id="A0A183HW50"/>
<organism evidence="3">
    <name type="scientific">Onchocerca flexuosa</name>
    <dbReference type="NCBI Taxonomy" id="387005"/>
    <lineage>
        <taxon>Eukaryota</taxon>
        <taxon>Metazoa</taxon>
        <taxon>Ecdysozoa</taxon>
        <taxon>Nematoda</taxon>
        <taxon>Chromadorea</taxon>
        <taxon>Rhabditida</taxon>
        <taxon>Spirurina</taxon>
        <taxon>Spiruromorpha</taxon>
        <taxon>Filarioidea</taxon>
        <taxon>Onchocercidae</taxon>
        <taxon>Onchocerca</taxon>
    </lineage>
</organism>
<reference evidence="1 2" key="2">
    <citation type="submission" date="2018-11" db="EMBL/GenBank/DDBJ databases">
        <authorList>
            <consortium name="Pathogen Informatics"/>
        </authorList>
    </citation>
    <scope>NUCLEOTIDE SEQUENCE [LARGE SCALE GENOMIC DNA]</scope>
</reference>
<dbReference type="STRING" id="387005.A0A183HW50"/>
<evidence type="ECO:0000313" key="1">
    <source>
        <dbReference type="EMBL" id="VDO78603.1"/>
    </source>
</evidence>
<dbReference type="WBParaSite" id="OFLC_0001171201-mRNA-1">
    <property type="protein sequence ID" value="OFLC_0001171201-mRNA-1"/>
    <property type="gene ID" value="OFLC_0001171201"/>
</dbReference>
<proteinExistence type="predicted"/>